<dbReference type="Gene3D" id="2.40.70.10">
    <property type="entry name" value="Acid Proteases"/>
    <property type="match status" value="1"/>
</dbReference>
<dbReference type="InterPro" id="IPR021109">
    <property type="entry name" value="Peptidase_aspartic_dom_sf"/>
</dbReference>
<sequence length="306" mass="33729">MKQPLIRYFTVLFIVMQAMLSHAANLSLSADTIPFERTAYNNLLVSAVLNRVDTVKLMFHTASKDVTLTQTSLPKLKSIRFDEEVDGVTSWGAASNASRMSAHNHVQLQGISWPDLPIWDDVNTGQGADGKLGFGLLEGKVLQLDFDQNLMMLTDELPLDLSSYQQLPLTFEKGNMFVTIHCSIGGKRLENRFLIHSGYSGALLFDDEFVVKHDLDSLLPAVGEKILHDAFGNAIVSKKVVVPRAEIGSHELIDVAAGFFKGASGLQRISILGADVLKRFNVVIDAQRTFIYIKPSHLIATAFTVI</sequence>
<proteinExistence type="predicted"/>
<protein>
    <recommendedName>
        <fullName evidence="4">Aspartyl protease</fullName>
    </recommendedName>
</protein>
<keyword evidence="3" id="KW-1185">Reference proteome</keyword>
<comment type="caution">
    <text evidence="2">The sequence shown here is derived from an EMBL/GenBank/DDBJ whole genome shotgun (WGS) entry which is preliminary data.</text>
</comment>
<name>A0ABW6BKJ6_9SPHI</name>
<dbReference type="Proteomes" id="UP001597525">
    <property type="component" value="Unassembled WGS sequence"/>
</dbReference>
<organism evidence="2 3">
    <name type="scientific">Sphingobacterium bambusae</name>
    <dbReference type="NCBI Taxonomy" id="662858"/>
    <lineage>
        <taxon>Bacteria</taxon>
        <taxon>Pseudomonadati</taxon>
        <taxon>Bacteroidota</taxon>
        <taxon>Sphingobacteriia</taxon>
        <taxon>Sphingobacteriales</taxon>
        <taxon>Sphingobacteriaceae</taxon>
        <taxon>Sphingobacterium</taxon>
    </lineage>
</organism>
<feature type="chain" id="PRO_5047463366" description="Aspartyl protease" evidence="1">
    <location>
        <begin position="24"/>
        <end position="306"/>
    </location>
</feature>
<dbReference type="RefSeq" id="WP_320185456.1">
    <property type="nucleotide sequence ID" value="NZ_CP138332.1"/>
</dbReference>
<evidence type="ECO:0008006" key="4">
    <source>
        <dbReference type="Google" id="ProtNLM"/>
    </source>
</evidence>
<reference evidence="3" key="1">
    <citation type="journal article" date="2019" name="Int. J. Syst. Evol. Microbiol.">
        <title>The Global Catalogue of Microorganisms (GCM) 10K type strain sequencing project: providing services to taxonomists for standard genome sequencing and annotation.</title>
        <authorList>
            <consortium name="The Broad Institute Genomics Platform"/>
            <consortium name="The Broad Institute Genome Sequencing Center for Infectious Disease"/>
            <person name="Wu L."/>
            <person name="Ma J."/>
        </authorList>
    </citation>
    <scope>NUCLEOTIDE SEQUENCE [LARGE SCALE GENOMIC DNA]</scope>
    <source>
        <strain evidence="3">KCTC 22814</strain>
    </source>
</reference>
<evidence type="ECO:0000313" key="3">
    <source>
        <dbReference type="Proteomes" id="UP001597525"/>
    </source>
</evidence>
<gene>
    <name evidence="2" type="ORF">ACFS7Y_19670</name>
</gene>
<accession>A0ABW6BKJ6</accession>
<feature type="signal peptide" evidence="1">
    <location>
        <begin position="1"/>
        <end position="23"/>
    </location>
</feature>
<keyword evidence="1" id="KW-0732">Signal</keyword>
<evidence type="ECO:0000256" key="1">
    <source>
        <dbReference type="SAM" id="SignalP"/>
    </source>
</evidence>
<evidence type="ECO:0000313" key="2">
    <source>
        <dbReference type="EMBL" id="MFD2969623.1"/>
    </source>
</evidence>
<dbReference type="EMBL" id="JBHUPB010000014">
    <property type="protein sequence ID" value="MFD2969623.1"/>
    <property type="molecule type" value="Genomic_DNA"/>
</dbReference>